<dbReference type="GO" id="GO:0005886">
    <property type="term" value="C:plasma membrane"/>
    <property type="evidence" value="ECO:0007669"/>
    <property type="project" value="UniProtKB-SubCell"/>
</dbReference>
<dbReference type="RefSeq" id="WP_005443759.1">
    <property type="nucleotide sequence ID" value="NZ_CM001466.1"/>
</dbReference>
<evidence type="ECO:0000256" key="6">
    <source>
        <dbReference type="RuleBase" id="RU363076"/>
    </source>
</evidence>
<sequence>MVVVRWKSLLQPGWLALTLVVFGFAVTCYTVLAPWQFERHEDRKAQNDAVSTSFTEQPRPLGEVLPDGRPPGPDTEWRRVVVEGTYLPEHEVVARLRTVQGQPAFEVLTPLRTTSGRIVLIDRGYLRPDNGDVPPYAAPPGGTVRVEARVRGDETDPQHRDAFADASTQGKLHAYTIDSRTVSRASGLDISPGYLVLTEGQPGVLGALPLPTLEAGPYFSYALQWVAFGSMAIIGWAYFTVRELKPGGALSEERQGAPRRKSVAEMLAEDDAAEEAAREAERAERAGDEGSAEGAPRGKTSESTVGGGQSHTDASRS</sequence>
<dbReference type="Pfam" id="PF02104">
    <property type="entry name" value="SURF1"/>
    <property type="match status" value="1"/>
</dbReference>
<dbReference type="OrthoDB" id="9807214at2"/>
<evidence type="ECO:0000256" key="7">
    <source>
        <dbReference type="SAM" id="MobiDB-lite"/>
    </source>
</evidence>
<comment type="subcellular location">
    <subcellularLocation>
        <location evidence="6">Cell membrane</location>
        <topology evidence="6">Multi-pass membrane protein</topology>
    </subcellularLocation>
    <subcellularLocation>
        <location evidence="1">Membrane</location>
    </subcellularLocation>
</comment>
<dbReference type="PROSITE" id="PS50895">
    <property type="entry name" value="SURF1"/>
    <property type="match status" value="1"/>
</dbReference>
<evidence type="ECO:0000256" key="3">
    <source>
        <dbReference type="ARBA" id="ARBA00022692"/>
    </source>
</evidence>
<gene>
    <name evidence="8" type="ORF">SacazDRAFT_03521</name>
</gene>
<keyword evidence="3 6" id="KW-0812">Transmembrane</keyword>
<dbReference type="PANTHER" id="PTHR23427">
    <property type="entry name" value="SURFEIT LOCUS PROTEIN"/>
    <property type="match status" value="1"/>
</dbReference>
<evidence type="ECO:0000256" key="5">
    <source>
        <dbReference type="ARBA" id="ARBA00023136"/>
    </source>
</evidence>
<dbReference type="InterPro" id="IPR045214">
    <property type="entry name" value="Surf1/Surf4"/>
</dbReference>
<keyword evidence="5 6" id="KW-0472">Membrane</keyword>
<comment type="similarity">
    <text evidence="2 6">Belongs to the SURF1 family.</text>
</comment>
<evidence type="ECO:0000313" key="8">
    <source>
        <dbReference type="EMBL" id="EHY90394.1"/>
    </source>
</evidence>
<name>H8G7N1_9PSEU</name>
<protein>
    <recommendedName>
        <fullName evidence="6">SURF1-like protein</fullName>
    </recommendedName>
</protein>
<dbReference type="HOGENOM" id="CLU_047737_0_0_11"/>
<reference evidence="8 9" key="1">
    <citation type="journal article" date="2012" name="Stand. Genomic Sci.">
        <title>Genome sequence of the soil bacterium Saccharomonospora azurea type strain (NA-128(T)).</title>
        <authorList>
            <person name="Klenk H.P."/>
            <person name="Held B."/>
            <person name="Lucas S."/>
            <person name="Lapidus A."/>
            <person name="Copeland A."/>
            <person name="Hammon N."/>
            <person name="Pitluck S."/>
            <person name="Goodwin L.A."/>
            <person name="Han C."/>
            <person name="Tapia R."/>
            <person name="Brambilla E.M."/>
            <person name="Potter G."/>
            <person name="Land M."/>
            <person name="Ivanova N."/>
            <person name="Rohde M."/>
            <person name="Goker M."/>
            <person name="Detter J.C."/>
            <person name="Kyrpides N.C."/>
            <person name="Woyke T."/>
        </authorList>
    </citation>
    <scope>NUCLEOTIDE SEQUENCE [LARGE SCALE GENOMIC DNA]</scope>
    <source>
        <strain evidence="8 9">NA-128</strain>
    </source>
</reference>
<dbReference type="Proteomes" id="UP000004705">
    <property type="component" value="Chromosome"/>
</dbReference>
<dbReference type="InterPro" id="IPR002994">
    <property type="entry name" value="Surf1/Shy1"/>
</dbReference>
<proteinExistence type="inferred from homology"/>
<evidence type="ECO:0000256" key="2">
    <source>
        <dbReference type="ARBA" id="ARBA00007165"/>
    </source>
</evidence>
<keyword evidence="9" id="KW-1185">Reference proteome</keyword>
<evidence type="ECO:0000256" key="4">
    <source>
        <dbReference type="ARBA" id="ARBA00022989"/>
    </source>
</evidence>
<evidence type="ECO:0000256" key="1">
    <source>
        <dbReference type="ARBA" id="ARBA00004370"/>
    </source>
</evidence>
<comment type="caution">
    <text evidence="6">Lacks conserved residue(s) required for the propagation of feature annotation.</text>
</comment>
<dbReference type="PANTHER" id="PTHR23427:SF2">
    <property type="entry name" value="SURFEIT LOCUS PROTEIN 1"/>
    <property type="match status" value="1"/>
</dbReference>
<keyword evidence="4 6" id="KW-1133">Transmembrane helix</keyword>
<dbReference type="CDD" id="cd06662">
    <property type="entry name" value="SURF1"/>
    <property type="match status" value="1"/>
</dbReference>
<dbReference type="EMBL" id="CM001466">
    <property type="protein sequence ID" value="EHY90394.1"/>
    <property type="molecule type" value="Genomic_DNA"/>
</dbReference>
<organism evidence="8 9">
    <name type="scientific">Saccharomonospora azurea NA-128</name>
    <dbReference type="NCBI Taxonomy" id="882081"/>
    <lineage>
        <taxon>Bacteria</taxon>
        <taxon>Bacillati</taxon>
        <taxon>Actinomycetota</taxon>
        <taxon>Actinomycetes</taxon>
        <taxon>Pseudonocardiales</taxon>
        <taxon>Pseudonocardiaceae</taxon>
        <taxon>Saccharomonospora</taxon>
    </lineage>
</organism>
<dbReference type="AlphaFoldDB" id="H8G7N1"/>
<feature type="compositionally biased region" description="Basic and acidic residues" evidence="7">
    <location>
        <begin position="275"/>
        <end position="288"/>
    </location>
</feature>
<feature type="region of interest" description="Disordered" evidence="7">
    <location>
        <begin position="249"/>
        <end position="317"/>
    </location>
</feature>
<accession>H8G7N1</accession>
<evidence type="ECO:0000313" key="9">
    <source>
        <dbReference type="Proteomes" id="UP000004705"/>
    </source>
</evidence>
<feature type="region of interest" description="Disordered" evidence="7">
    <location>
        <begin position="44"/>
        <end position="74"/>
    </location>
</feature>
<keyword evidence="6" id="KW-1003">Cell membrane</keyword>
<feature type="transmembrane region" description="Helical" evidence="6">
    <location>
        <begin position="12"/>
        <end position="35"/>
    </location>
</feature>